<evidence type="ECO:0000256" key="5">
    <source>
        <dbReference type="ARBA" id="ARBA00022679"/>
    </source>
</evidence>
<keyword evidence="6 9" id="KW-0227">DNA damage</keyword>
<dbReference type="GO" id="GO:0005737">
    <property type="term" value="C:cytoplasm"/>
    <property type="evidence" value="ECO:0007669"/>
    <property type="project" value="UniProtKB-SubCell"/>
</dbReference>
<dbReference type="InterPro" id="IPR036388">
    <property type="entry name" value="WH-like_DNA-bd_sf"/>
</dbReference>
<comment type="subcellular location">
    <subcellularLocation>
        <location evidence="9">Cytoplasm</location>
    </subcellularLocation>
</comment>
<organism evidence="12 13">
    <name type="scientific">Pseudohalioglobus lutimaris</name>
    <dbReference type="NCBI Taxonomy" id="1737061"/>
    <lineage>
        <taxon>Bacteria</taxon>
        <taxon>Pseudomonadati</taxon>
        <taxon>Pseudomonadota</taxon>
        <taxon>Gammaproteobacteria</taxon>
        <taxon>Cellvibrionales</taxon>
        <taxon>Halieaceae</taxon>
        <taxon>Pseudohalioglobus</taxon>
    </lineage>
</organism>
<comment type="similarity">
    <text evidence="2 9">Belongs to the MGMT family.</text>
</comment>
<proteinExistence type="inferred from homology"/>
<reference evidence="12 13" key="1">
    <citation type="submission" date="2018-01" db="EMBL/GenBank/DDBJ databases">
        <title>The draft genome sequence of Halioglobus lutimaris HF004.</title>
        <authorList>
            <person name="Du Z.-J."/>
            <person name="Shi M.-J."/>
        </authorList>
    </citation>
    <scope>NUCLEOTIDE SEQUENCE [LARGE SCALE GENOMIC DNA]</scope>
    <source>
        <strain evidence="12 13">HF004</strain>
    </source>
</reference>
<feature type="domain" description="Methylated-DNA-[protein]-cysteine S-methyltransferase DNA binding" evidence="10">
    <location>
        <begin position="73"/>
        <end position="153"/>
    </location>
</feature>
<evidence type="ECO:0000256" key="4">
    <source>
        <dbReference type="ARBA" id="ARBA00022603"/>
    </source>
</evidence>
<keyword evidence="3 9" id="KW-0963">Cytoplasm</keyword>
<dbReference type="GO" id="GO:0032259">
    <property type="term" value="P:methylation"/>
    <property type="evidence" value="ECO:0007669"/>
    <property type="project" value="UniProtKB-KW"/>
</dbReference>
<dbReference type="InterPro" id="IPR023546">
    <property type="entry name" value="MGMT"/>
</dbReference>
<dbReference type="PANTHER" id="PTHR10815">
    <property type="entry name" value="METHYLATED-DNA--PROTEIN-CYSTEINE METHYLTRANSFERASE"/>
    <property type="match status" value="1"/>
</dbReference>
<evidence type="ECO:0000256" key="2">
    <source>
        <dbReference type="ARBA" id="ARBA00008711"/>
    </source>
</evidence>
<dbReference type="NCBIfam" id="TIGR00589">
    <property type="entry name" value="ogt"/>
    <property type="match status" value="1"/>
</dbReference>
<dbReference type="AlphaFoldDB" id="A0A2N5X2I2"/>
<dbReference type="EMBL" id="PKUS01000012">
    <property type="protein sequence ID" value="PLW68670.1"/>
    <property type="molecule type" value="Genomic_DNA"/>
</dbReference>
<dbReference type="OrthoDB" id="9802228at2"/>
<dbReference type="GO" id="GO:0006307">
    <property type="term" value="P:DNA alkylation repair"/>
    <property type="evidence" value="ECO:0007669"/>
    <property type="project" value="UniProtKB-UniRule"/>
</dbReference>
<evidence type="ECO:0000256" key="8">
    <source>
        <dbReference type="ARBA" id="ARBA00049348"/>
    </source>
</evidence>
<evidence type="ECO:0000256" key="1">
    <source>
        <dbReference type="ARBA" id="ARBA00001286"/>
    </source>
</evidence>
<dbReference type="PROSITE" id="PS00374">
    <property type="entry name" value="MGMT"/>
    <property type="match status" value="1"/>
</dbReference>
<dbReference type="SUPFAM" id="SSF53155">
    <property type="entry name" value="Methylated DNA-protein cysteine methyltransferase domain"/>
    <property type="match status" value="1"/>
</dbReference>
<evidence type="ECO:0000259" key="11">
    <source>
        <dbReference type="Pfam" id="PF02870"/>
    </source>
</evidence>
<keyword evidence="13" id="KW-1185">Reference proteome</keyword>
<evidence type="ECO:0000256" key="7">
    <source>
        <dbReference type="ARBA" id="ARBA00023204"/>
    </source>
</evidence>
<dbReference type="Pfam" id="PF02870">
    <property type="entry name" value="Methyltransf_1N"/>
    <property type="match status" value="1"/>
</dbReference>
<feature type="domain" description="Methylguanine DNA methyltransferase ribonuclease-like" evidence="11">
    <location>
        <begin position="1"/>
        <end position="68"/>
    </location>
</feature>
<comment type="catalytic activity">
    <reaction evidence="8 9">
        <text>a 6-O-methyl-2'-deoxyguanosine in DNA + L-cysteinyl-[protein] = S-methyl-L-cysteinyl-[protein] + a 2'-deoxyguanosine in DNA</text>
        <dbReference type="Rhea" id="RHEA:24000"/>
        <dbReference type="Rhea" id="RHEA-COMP:10131"/>
        <dbReference type="Rhea" id="RHEA-COMP:10132"/>
        <dbReference type="Rhea" id="RHEA-COMP:11367"/>
        <dbReference type="Rhea" id="RHEA-COMP:11368"/>
        <dbReference type="ChEBI" id="CHEBI:29950"/>
        <dbReference type="ChEBI" id="CHEBI:82612"/>
        <dbReference type="ChEBI" id="CHEBI:85445"/>
        <dbReference type="ChEBI" id="CHEBI:85448"/>
        <dbReference type="EC" id="2.1.1.63"/>
    </reaction>
</comment>
<dbReference type="Pfam" id="PF01035">
    <property type="entry name" value="DNA_binding_1"/>
    <property type="match status" value="1"/>
</dbReference>
<dbReference type="Gene3D" id="3.30.160.70">
    <property type="entry name" value="Methylated DNA-protein cysteine methyltransferase domain"/>
    <property type="match status" value="1"/>
</dbReference>
<dbReference type="SUPFAM" id="SSF46767">
    <property type="entry name" value="Methylated DNA-protein cysteine methyltransferase, C-terminal domain"/>
    <property type="match status" value="1"/>
</dbReference>
<dbReference type="FunFam" id="1.10.10.10:FF:000214">
    <property type="entry name" value="Methylated-DNA--protein-cysteine methyltransferase"/>
    <property type="match status" value="1"/>
</dbReference>
<dbReference type="InterPro" id="IPR036217">
    <property type="entry name" value="MethylDNA_cys_MeTrfase_DNAb"/>
</dbReference>
<dbReference type="RefSeq" id="WP_075999108.1">
    <property type="nucleotide sequence ID" value="NZ_PKUS01000012.1"/>
</dbReference>
<evidence type="ECO:0000313" key="12">
    <source>
        <dbReference type="EMBL" id="PLW68670.1"/>
    </source>
</evidence>
<dbReference type="InterPro" id="IPR008332">
    <property type="entry name" value="MethylG_MeTrfase_N"/>
</dbReference>
<protein>
    <recommendedName>
        <fullName evidence="9">Methylated-DNA--protein-cysteine methyltransferase</fullName>
        <ecNumber evidence="9">2.1.1.63</ecNumber>
    </recommendedName>
    <alternativeName>
        <fullName evidence="9">6-O-methylguanine-DNA methyltransferase</fullName>
        <shortName evidence="9">MGMT</shortName>
    </alternativeName>
    <alternativeName>
        <fullName evidence="9">O-6-methylguanine-DNA-alkyltransferase</fullName>
    </alternativeName>
</protein>
<dbReference type="Proteomes" id="UP000235005">
    <property type="component" value="Unassembled WGS sequence"/>
</dbReference>
<evidence type="ECO:0000256" key="9">
    <source>
        <dbReference type="HAMAP-Rule" id="MF_00772"/>
    </source>
</evidence>
<comment type="catalytic activity">
    <reaction evidence="1 9">
        <text>a 4-O-methyl-thymidine in DNA + L-cysteinyl-[protein] = a thymidine in DNA + S-methyl-L-cysteinyl-[protein]</text>
        <dbReference type="Rhea" id="RHEA:53428"/>
        <dbReference type="Rhea" id="RHEA-COMP:10131"/>
        <dbReference type="Rhea" id="RHEA-COMP:10132"/>
        <dbReference type="Rhea" id="RHEA-COMP:13555"/>
        <dbReference type="Rhea" id="RHEA-COMP:13556"/>
        <dbReference type="ChEBI" id="CHEBI:29950"/>
        <dbReference type="ChEBI" id="CHEBI:82612"/>
        <dbReference type="ChEBI" id="CHEBI:137386"/>
        <dbReference type="ChEBI" id="CHEBI:137387"/>
        <dbReference type="EC" id="2.1.1.63"/>
    </reaction>
</comment>
<comment type="caution">
    <text evidence="12">The sequence shown here is derived from an EMBL/GenBank/DDBJ whole genome shotgun (WGS) entry which is preliminary data.</text>
</comment>
<comment type="miscellaneous">
    <text evidence="9">This enzyme catalyzes only one turnover and therefore is not strictly catalytic. According to one definition, an enzyme is a biocatalyst that acts repeatedly and over many reaction cycles.</text>
</comment>
<sequence length="155" mass="17027">MNYQYMRSPIGRLRLLSDGQCLTAIEFENRQLDRPGDTERGDPVLRLCAQQLDEYFAGKRRSFDIPLAAGGTAFQQRVWQALSDIPYGELRSYRDIAHALDNDKAVRAVGAANGRNPIPVIVPCHRVIGSDGSLTGFAGGIAVKRALLELEGAEL</sequence>
<dbReference type="HAMAP" id="MF_00772">
    <property type="entry name" value="OGT"/>
    <property type="match status" value="1"/>
</dbReference>
<dbReference type="CDD" id="cd06445">
    <property type="entry name" value="ATase"/>
    <property type="match status" value="1"/>
</dbReference>
<evidence type="ECO:0000313" key="13">
    <source>
        <dbReference type="Proteomes" id="UP000235005"/>
    </source>
</evidence>
<name>A0A2N5X2I2_9GAMM</name>
<accession>A0A2N5X2I2</accession>
<keyword evidence="5 9" id="KW-0808">Transferase</keyword>
<evidence type="ECO:0000259" key="10">
    <source>
        <dbReference type="Pfam" id="PF01035"/>
    </source>
</evidence>
<dbReference type="EC" id="2.1.1.63" evidence="9"/>
<dbReference type="GO" id="GO:0003908">
    <property type="term" value="F:methylated-DNA-[protein]-cysteine S-methyltransferase activity"/>
    <property type="evidence" value="ECO:0007669"/>
    <property type="project" value="UniProtKB-UniRule"/>
</dbReference>
<gene>
    <name evidence="12" type="ORF">C0039_11710</name>
</gene>
<dbReference type="Gene3D" id="1.10.10.10">
    <property type="entry name" value="Winged helix-like DNA-binding domain superfamily/Winged helix DNA-binding domain"/>
    <property type="match status" value="1"/>
</dbReference>
<keyword evidence="7 9" id="KW-0234">DNA repair</keyword>
<dbReference type="PANTHER" id="PTHR10815:SF5">
    <property type="entry name" value="METHYLATED-DNA--PROTEIN-CYSTEINE METHYLTRANSFERASE"/>
    <property type="match status" value="1"/>
</dbReference>
<dbReference type="InterPro" id="IPR036631">
    <property type="entry name" value="MGMT_N_sf"/>
</dbReference>
<evidence type="ECO:0000256" key="3">
    <source>
        <dbReference type="ARBA" id="ARBA00022490"/>
    </source>
</evidence>
<keyword evidence="4 9" id="KW-0489">Methyltransferase</keyword>
<feature type="active site" description="Nucleophile; methyl group acceptor" evidence="9">
    <location>
        <position position="124"/>
    </location>
</feature>
<dbReference type="InterPro" id="IPR001497">
    <property type="entry name" value="MethylDNA_cys_MeTrfase_AS"/>
</dbReference>
<comment type="function">
    <text evidence="9">Involved in the cellular defense against the biological effects of O6-methylguanine (O6-MeG) and O4-methylthymine (O4-MeT) in DNA. Repairs the methylated nucleobase in DNA by stoichiometrically transferring the methyl group to a cysteine residue in the enzyme. This is a suicide reaction: the enzyme is irreversibly inactivated.</text>
</comment>
<evidence type="ECO:0000256" key="6">
    <source>
        <dbReference type="ARBA" id="ARBA00022763"/>
    </source>
</evidence>
<dbReference type="InterPro" id="IPR014048">
    <property type="entry name" value="MethylDNA_cys_MeTrfase_DNA-bd"/>
</dbReference>